<keyword evidence="3" id="KW-1185">Reference proteome</keyword>
<dbReference type="Pfam" id="PF24175">
    <property type="entry name" value="SU10_adaptor"/>
    <property type="match status" value="1"/>
</dbReference>
<keyword evidence="1" id="KW-0175">Coiled coil</keyword>
<feature type="coiled-coil region" evidence="1">
    <location>
        <begin position="38"/>
        <end position="65"/>
    </location>
</feature>
<organism evidence="2 3">
    <name type="scientific">Bartonella vinsonii subsp. arupensis Pm136co</name>
    <dbReference type="NCBI Taxonomy" id="1094561"/>
    <lineage>
        <taxon>Bacteria</taxon>
        <taxon>Pseudomonadati</taxon>
        <taxon>Pseudomonadota</taxon>
        <taxon>Alphaproteobacteria</taxon>
        <taxon>Hyphomicrobiales</taxon>
        <taxon>Bartonellaceae</taxon>
        <taxon>Bartonella</taxon>
    </lineage>
</organism>
<name>A0ABP2QUP6_BARVI</name>
<accession>A0ABP2QUP6</accession>
<sequence>MRPPPTQDAPRHLKEGDMTIIVQTGGPIGEKETIVPWNKNFIQMLNDIQDEIDDQTNEYVDQVQRAIFSAIRFCERLPFYFNESREIVFTTLKGKSRYGAEAHPSVTGAVRIVDAYIHEDNHSKSKLLHDDALFIENLEDASHQGMPTRYAYFEQKLVLYPTPDRVYSIRIILDPVRIKDIESAQEASIWFCEAYELIKTRAKYELYTNIIKEPQMASAAFAMFQEQLDALRIETSRRKNLFKIQYTDF</sequence>
<dbReference type="EMBL" id="AIMH01000002">
    <property type="protein sequence ID" value="EJF98632.1"/>
    <property type="molecule type" value="Genomic_DNA"/>
</dbReference>
<dbReference type="InterPro" id="IPR056209">
    <property type="entry name" value="SU10_adaptor"/>
</dbReference>
<evidence type="ECO:0000313" key="3">
    <source>
        <dbReference type="Proteomes" id="UP000008948"/>
    </source>
</evidence>
<proteinExistence type="predicted"/>
<protein>
    <recommendedName>
        <fullName evidence="4">Phage protein</fullName>
    </recommendedName>
</protein>
<gene>
    <name evidence="2" type="ORF">MEI_00202</name>
</gene>
<comment type="caution">
    <text evidence="2">The sequence shown here is derived from an EMBL/GenBank/DDBJ whole genome shotgun (WGS) entry which is preliminary data.</text>
</comment>
<reference evidence="2 3" key="1">
    <citation type="submission" date="2012-03" db="EMBL/GenBank/DDBJ databases">
        <title>The Genome Sequence of Bartonella vinsonii subsp. arupensis str. Pm136co.</title>
        <authorList>
            <consortium name="The Broad Institute Genome Sequencing Platform"/>
            <consortium name="The Broad Institute Genome Sequencing Center for Infectious Disease"/>
            <person name="Feldgarden M."/>
            <person name="Kirby J."/>
            <person name="Kosoy M."/>
            <person name="Birtles R."/>
            <person name="Probert W.S."/>
            <person name="Chiaraviglio L."/>
            <person name="Young S.K."/>
            <person name="Zeng Q."/>
            <person name="Gargeya S."/>
            <person name="Fitzgerald M."/>
            <person name="Haas B."/>
            <person name="Abouelleil A."/>
            <person name="Alvarado L."/>
            <person name="Arachchi H.M."/>
            <person name="Berlin A."/>
            <person name="Chapman S.B."/>
            <person name="Gearin G."/>
            <person name="Goldberg J."/>
            <person name="Griggs A."/>
            <person name="Gujja S."/>
            <person name="Hansen M."/>
            <person name="Heiman D."/>
            <person name="Howarth C."/>
            <person name="Larimer J."/>
            <person name="Lui A."/>
            <person name="MacDonald P.J.P."/>
            <person name="McCowen C."/>
            <person name="Montmayeur A."/>
            <person name="Murphy C."/>
            <person name="Neiman D."/>
            <person name="Pearson M."/>
            <person name="Priest M."/>
            <person name="Roberts A."/>
            <person name="Saif S."/>
            <person name="Shea T."/>
            <person name="Sisk P."/>
            <person name="Stolte C."/>
            <person name="Sykes S."/>
            <person name="Wortman J."/>
            <person name="Nusbaum C."/>
            <person name="Birren B."/>
        </authorList>
    </citation>
    <scope>NUCLEOTIDE SEQUENCE [LARGE SCALE GENOMIC DNA]</scope>
    <source>
        <strain evidence="2 3">Pm136co</strain>
    </source>
</reference>
<evidence type="ECO:0008006" key="4">
    <source>
        <dbReference type="Google" id="ProtNLM"/>
    </source>
</evidence>
<evidence type="ECO:0000256" key="1">
    <source>
        <dbReference type="SAM" id="Coils"/>
    </source>
</evidence>
<dbReference type="Proteomes" id="UP000008948">
    <property type="component" value="Unassembled WGS sequence"/>
</dbReference>
<evidence type="ECO:0000313" key="2">
    <source>
        <dbReference type="EMBL" id="EJF98632.1"/>
    </source>
</evidence>